<dbReference type="InterPro" id="IPR018163">
    <property type="entry name" value="Thr/Ala-tRNA-synth_IIc_edit"/>
</dbReference>
<dbReference type="EMBL" id="AP028055">
    <property type="protein sequence ID" value="BEG98397.1"/>
    <property type="molecule type" value="Genomic_DNA"/>
</dbReference>
<name>A0ABN6Z1D1_9BACE</name>
<dbReference type="Gene3D" id="3.30.980.10">
    <property type="entry name" value="Threonyl-trna Synthetase, Chain A, domain 2"/>
    <property type="match status" value="1"/>
</dbReference>
<sequence>MQQYYIYFKKIMEKPILNSHNKSENPQMHTAEHILNQTMVRTFGCTRSVNAHIEKKKSKCDYLLSSCPTEEQLQEVENKVNEIIAMNLEVTEELMPSELAQKEFDLSRLPDDATDTLRIIRVGDYDACPCIGMHVKNTSEIGTFKIISHDYSEGKLRLRFKLA</sequence>
<evidence type="ECO:0000313" key="6">
    <source>
        <dbReference type="Proteomes" id="UP001496674"/>
    </source>
</evidence>
<dbReference type="PANTHER" id="PTHR43462:SF1">
    <property type="entry name" value="ALANYL-TRNA EDITING PROTEIN AARSD1"/>
    <property type="match status" value="1"/>
</dbReference>
<dbReference type="Proteomes" id="UP001496674">
    <property type="component" value="Chromosome"/>
</dbReference>
<evidence type="ECO:0000313" key="5">
    <source>
        <dbReference type="EMBL" id="BEG98397.1"/>
    </source>
</evidence>
<accession>A0ABN6Z1D1</accession>
<evidence type="ECO:0000256" key="1">
    <source>
        <dbReference type="ARBA" id="ARBA00001947"/>
    </source>
</evidence>
<dbReference type="Pfam" id="PF07973">
    <property type="entry name" value="tRNA_SAD"/>
    <property type="match status" value="1"/>
</dbReference>
<keyword evidence="3" id="KW-0862">Zinc</keyword>
<feature type="domain" description="Threonyl/alanyl tRNA synthetase SAD" evidence="4">
    <location>
        <begin position="117"/>
        <end position="159"/>
    </location>
</feature>
<dbReference type="PANTHER" id="PTHR43462">
    <property type="entry name" value="ALANYL-TRNA EDITING PROTEIN"/>
    <property type="match status" value="1"/>
</dbReference>
<protein>
    <recommendedName>
        <fullName evidence="4">Threonyl/alanyl tRNA synthetase SAD domain-containing protein</fullName>
    </recommendedName>
</protein>
<comment type="cofactor">
    <cofactor evidence="1">
        <name>Zn(2+)</name>
        <dbReference type="ChEBI" id="CHEBI:29105"/>
    </cofactor>
</comment>
<gene>
    <name evidence="5" type="ORF">BSYN_06620</name>
</gene>
<dbReference type="InterPro" id="IPR012947">
    <property type="entry name" value="tRNA_SAD"/>
</dbReference>
<organism evidence="5 6">
    <name type="scientific">Bacteroides sedimenti</name>
    <dbReference type="NCBI Taxonomy" id="2136147"/>
    <lineage>
        <taxon>Bacteria</taxon>
        <taxon>Pseudomonadati</taxon>
        <taxon>Bacteroidota</taxon>
        <taxon>Bacteroidia</taxon>
        <taxon>Bacteroidales</taxon>
        <taxon>Bacteroidaceae</taxon>
        <taxon>Bacteroides</taxon>
    </lineage>
</organism>
<proteinExistence type="predicted"/>
<dbReference type="SMART" id="SM00863">
    <property type="entry name" value="tRNA_SAD"/>
    <property type="match status" value="1"/>
</dbReference>
<evidence type="ECO:0000256" key="3">
    <source>
        <dbReference type="ARBA" id="ARBA00022833"/>
    </source>
</evidence>
<keyword evidence="6" id="KW-1185">Reference proteome</keyword>
<evidence type="ECO:0000256" key="2">
    <source>
        <dbReference type="ARBA" id="ARBA00022723"/>
    </source>
</evidence>
<reference evidence="5 6" key="1">
    <citation type="submission" date="2023-04" db="EMBL/GenBank/DDBJ databases">
        <title>Draft genome sequence of acteroides sedimenti strain YN3PY1.</title>
        <authorList>
            <person name="Yoshida N."/>
        </authorList>
    </citation>
    <scope>NUCLEOTIDE SEQUENCE [LARGE SCALE GENOMIC DNA]</scope>
    <source>
        <strain evidence="5 6">YN3PY1</strain>
    </source>
</reference>
<dbReference type="InterPro" id="IPR051335">
    <property type="entry name" value="Alanyl-tRNA_Editing_Enzymes"/>
</dbReference>
<keyword evidence="2" id="KW-0479">Metal-binding</keyword>
<evidence type="ECO:0000259" key="4">
    <source>
        <dbReference type="SMART" id="SM00863"/>
    </source>
</evidence>
<dbReference type="SUPFAM" id="SSF55186">
    <property type="entry name" value="ThrRS/AlaRS common domain"/>
    <property type="match status" value="1"/>
</dbReference>